<dbReference type="InterPro" id="IPR034291">
    <property type="entry name" value="TMP_synthase"/>
</dbReference>
<comment type="cofactor">
    <cofactor evidence="9">
        <name>Mg(2+)</name>
        <dbReference type="ChEBI" id="CHEBI:18420"/>
    </cofactor>
    <text evidence="9">Binds 1 Mg(2+) ion per subunit.</text>
</comment>
<dbReference type="Gene3D" id="3.20.20.70">
    <property type="entry name" value="Aldolase class I"/>
    <property type="match status" value="1"/>
</dbReference>
<organism evidence="13 14">
    <name type="scientific">Megasphaera lornae</name>
    <dbReference type="NCBI Taxonomy" id="1000568"/>
    <lineage>
        <taxon>Bacteria</taxon>
        <taxon>Bacillati</taxon>
        <taxon>Bacillota</taxon>
        <taxon>Negativicutes</taxon>
        <taxon>Veillonellales</taxon>
        <taxon>Veillonellaceae</taxon>
        <taxon>Megasphaera</taxon>
    </lineage>
</organism>
<keyword evidence="14" id="KW-1185">Reference proteome</keyword>
<dbReference type="CDD" id="cd00564">
    <property type="entry name" value="TMP_TenI"/>
    <property type="match status" value="1"/>
</dbReference>
<keyword evidence="3 9" id="KW-0479">Metal-binding</keyword>
<comment type="function">
    <text evidence="9">Condenses 4-methyl-5-(beta-hydroxyethyl)thiazole monophosphate (THZ-P) and 2-methyl-4-amino-5-hydroxymethyl pyrimidine pyrophosphate (HMP-PP) to form thiamine monophosphate (TMP).</text>
</comment>
<evidence type="ECO:0000256" key="10">
    <source>
        <dbReference type="RuleBase" id="RU003826"/>
    </source>
</evidence>
<evidence type="ECO:0000313" key="14">
    <source>
        <dbReference type="Proteomes" id="UP000004018"/>
    </source>
</evidence>
<feature type="binding site" evidence="9">
    <location>
        <position position="78"/>
    </location>
    <ligand>
        <name>Mg(2+)</name>
        <dbReference type="ChEBI" id="CHEBI:18420"/>
    </ligand>
</feature>
<dbReference type="InterPro" id="IPR013785">
    <property type="entry name" value="Aldolase_TIM"/>
</dbReference>
<feature type="binding site" evidence="9">
    <location>
        <position position="172"/>
    </location>
    <ligand>
        <name>2-[(2R,5Z)-2-carboxy-4-methylthiazol-5(2H)-ylidene]ethyl phosphate</name>
        <dbReference type="ChEBI" id="CHEBI:62899"/>
    </ligand>
</feature>
<evidence type="ECO:0000256" key="2">
    <source>
        <dbReference type="ARBA" id="ARBA00022679"/>
    </source>
</evidence>
<name>A0ABP2L3Z2_9FIRM</name>
<dbReference type="PANTHER" id="PTHR20857">
    <property type="entry name" value="THIAMINE-PHOSPHATE PYROPHOSPHORYLASE"/>
    <property type="match status" value="1"/>
</dbReference>
<keyword evidence="2 9" id="KW-0808">Transferase</keyword>
<feature type="domain" description="Thiamine phosphate synthase/TenI" evidence="12">
    <location>
        <begin position="15"/>
        <end position="195"/>
    </location>
</feature>
<evidence type="ECO:0000256" key="4">
    <source>
        <dbReference type="ARBA" id="ARBA00022842"/>
    </source>
</evidence>
<comment type="caution">
    <text evidence="13">The sequence shown here is derived from an EMBL/GenBank/DDBJ whole genome shotgun (WGS) entry which is preliminary data.</text>
</comment>
<evidence type="ECO:0000256" key="6">
    <source>
        <dbReference type="ARBA" id="ARBA00047334"/>
    </source>
</evidence>
<dbReference type="Proteomes" id="UP000004018">
    <property type="component" value="Unassembled WGS sequence"/>
</dbReference>
<dbReference type="PANTHER" id="PTHR20857:SF15">
    <property type="entry name" value="THIAMINE-PHOSPHATE SYNTHASE"/>
    <property type="match status" value="1"/>
</dbReference>
<dbReference type="SUPFAM" id="SSF51391">
    <property type="entry name" value="Thiamin phosphate synthase"/>
    <property type="match status" value="1"/>
</dbReference>
<dbReference type="RefSeq" id="WP_007391788.1">
    <property type="nucleotide sequence ID" value="NZ_AFIJ01000045.1"/>
</dbReference>
<dbReference type="NCBIfam" id="TIGR00693">
    <property type="entry name" value="thiE"/>
    <property type="match status" value="1"/>
</dbReference>
<proteinExistence type="inferred from homology"/>
<evidence type="ECO:0000313" key="13">
    <source>
        <dbReference type="EMBL" id="EGL35092.1"/>
    </source>
</evidence>
<evidence type="ECO:0000256" key="9">
    <source>
        <dbReference type="HAMAP-Rule" id="MF_00097"/>
    </source>
</evidence>
<evidence type="ECO:0000256" key="8">
    <source>
        <dbReference type="ARBA" id="ARBA00047883"/>
    </source>
</evidence>
<reference evidence="13 14" key="1">
    <citation type="submission" date="2011-04" db="EMBL/GenBank/DDBJ databases">
        <authorList>
            <person name="Harkins D.M."/>
            <person name="Madupu R."/>
            <person name="Durkin A.S."/>
            <person name="Torralba M."/>
            <person name="Methe B."/>
            <person name="Sutton G.G."/>
            <person name="Nelson K.E."/>
        </authorList>
    </citation>
    <scope>NUCLEOTIDE SEQUENCE [LARGE SCALE GENOMIC DNA]</scope>
    <source>
        <strain evidence="13 14">UPII 199-6</strain>
    </source>
</reference>
<comment type="catalytic activity">
    <reaction evidence="6 9 10">
        <text>4-methyl-5-(2-phosphooxyethyl)-thiazole + 4-amino-2-methyl-5-(diphosphooxymethyl)pyrimidine + H(+) = thiamine phosphate + diphosphate</text>
        <dbReference type="Rhea" id="RHEA:22328"/>
        <dbReference type="ChEBI" id="CHEBI:15378"/>
        <dbReference type="ChEBI" id="CHEBI:33019"/>
        <dbReference type="ChEBI" id="CHEBI:37575"/>
        <dbReference type="ChEBI" id="CHEBI:57841"/>
        <dbReference type="ChEBI" id="CHEBI:58296"/>
        <dbReference type="EC" id="2.5.1.3"/>
    </reaction>
</comment>
<dbReference type="InterPro" id="IPR022998">
    <property type="entry name" value="ThiamineP_synth_TenI"/>
</dbReference>
<evidence type="ECO:0000256" key="3">
    <source>
        <dbReference type="ARBA" id="ARBA00022723"/>
    </source>
</evidence>
<dbReference type="HAMAP" id="MF_00097">
    <property type="entry name" value="TMP_synthase"/>
    <property type="match status" value="1"/>
</dbReference>
<evidence type="ECO:0000256" key="11">
    <source>
        <dbReference type="RuleBase" id="RU004253"/>
    </source>
</evidence>
<dbReference type="InterPro" id="IPR036206">
    <property type="entry name" value="ThiamineP_synth_sf"/>
</dbReference>
<comment type="catalytic activity">
    <reaction evidence="7 9 10">
        <text>2-(2-carboxy-4-methylthiazol-5-yl)ethyl phosphate + 4-amino-2-methyl-5-(diphosphooxymethyl)pyrimidine + 2 H(+) = thiamine phosphate + CO2 + diphosphate</text>
        <dbReference type="Rhea" id="RHEA:47848"/>
        <dbReference type="ChEBI" id="CHEBI:15378"/>
        <dbReference type="ChEBI" id="CHEBI:16526"/>
        <dbReference type="ChEBI" id="CHEBI:33019"/>
        <dbReference type="ChEBI" id="CHEBI:37575"/>
        <dbReference type="ChEBI" id="CHEBI:57841"/>
        <dbReference type="ChEBI" id="CHEBI:62890"/>
        <dbReference type="EC" id="2.5.1.3"/>
    </reaction>
</comment>
<feature type="binding site" evidence="9">
    <location>
        <begin position="192"/>
        <end position="193"/>
    </location>
    <ligand>
        <name>2-[(2R,5Z)-2-carboxy-4-methylthiazol-5(2H)-ylidene]ethyl phosphate</name>
        <dbReference type="ChEBI" id="CHEBI:62899"/>
    </ligand>
</feature>
<comment type="catalytic activity">
    <reaction evidence="8 9 10">
        <text>2-[(2R,5Z)-2-carboxy-4-methylthiazol-5(2H)-ylidene]ethyl phosphate + 4-amino-2-methyl-5-(diphosphooxymethyl)pyrimidine + 2 H(+) = thiamine phosphate + CO2 + diphosphate</text>
        <dbReference type="Rhea" id="RHEA:47844"/>
        <dbReference type="ChEBI" id="CHEBI:15378"/>
        <dbReference type="ChEBI" id="CHEBI:16526"/>
        <dbReference type="ChEBI" id="CHEBI:33019"/>
        <dbReference type="ChEBI" id="CHEBI:37575"/>
        <dbReference type="ChEBI" id="CHEBI:57841"/>
        <dbReference type="ChEBI" id="CHEBI:62899"/>
        <dbReference type="EC" id="2.5.1.3"/>
    </reaction>
</comment>
<feature type="binding site" evidence="9">
    <location>
        <begin position="45"/>
        <end position="49"/>
    </location>
    <ligand>
        <name>4-amino-2-methyl-5-(diphosphooxymethyl)pyrimidine</name>
        <dbReference type="ChEBI" id="CHEBI:57841"/>
    </ligand>
</feature>
<keyword evidence="4 9" id="KW-0460">Magnesium</keyword>
<accession>A0ABP2L3Z2</accession>
<feature type="binding site" evidence="9">
    <location>
        <begin position="142"/>
        <end position="144"/>
    </location>
    <ligand>
        <name>2-[(2R,5Z)-2-carboxy-4-methylthiazol-5(2H)-ylidene]ethyl phosphate</name>
        <dbReference type="ChEBI" id="CHEBI:62899"/>
    </ligand>
</feature>
<dbReference type="EMBL" id="AFIJ01000045">
    <property type="protein sequence ID" value="EGL35092.1"/>
    <property type="molecule type" value="Genomic_DNA"/>
</dbReference>
<evidence type="ECO:0000256" key="7">
    <source>
        <dbReference type="ARBA" id="ARBA00047851"/>
    </source>
</evidence>
<gene>
    <name evidence="9 13" type="primary">thiE</name>
    <name evidence="13" type="ORF">HMPREF1039_0647</name>
</gene>
<evidence type="ECO:0000259" key="12">
    <source>
        <dbReference type="Pfam" id="PF02581"/>
    </source>
</evidence>
<comment type="pathway">
    <text evidence="1 9 11">Cofactor biosynthesis; thiamine diphosphate biosynthesis; thiamine phosphate from 4-amino-2-methyl-5-diphosphomethylpyrimidine and 4-methyl-5-(2-phosphoethyl)-thiazole: step 1/1.</text>
</comment>
<feature type="binding site" evidence="9">
    <location>
        <position position="77"/>
    </location>
    <ligand>
        <name>4-amino-2-methyl-5-(diphosphooxymethyl)pyrimidine</name>
        <dbReference type="ChEBI" id="CHEBI:57841"/>
    </ligand>
</feature>
<keyword evidence="5 9" id="KW-0784">Thiamine biosynthesis</keyword>
<protein>
    <recommendedName>
        <fullName evidence="9">Thiamine-phosphate synthase</fullName>
        <shortName evidence="9">TP synthase</shortName>
        <shortName evidence="9">TPS</shortName>
        <ecNumber evidence="9">2.5.1.3</ecNumber>
    </recommendedName>
    <alternativeName>
        <fullName evidence="9">Thiamine-phosphate pyrophosphorylase</fullName>
        <shortName evidence="9">TMP pyrophosphorylase</shortName>
        <shortName evidence="9">TMP-PPase</shortName>
    </alternativeName>
</protein>
<dbReference type="GO" id="GO:0004789">
    <property type="term" value="F:thiamine-phosphate diphosphorylase activity"/>
    <property type="evidence" value="ECO:0007669"/>
    <property type="project" value="UniProtKB-EC"/>
</dbReference>
<sequence>MTKEQHLQRLRDDPLYVILGEALSCGRTNVQTAADVLAAGVRIIQYREKHKTWREKYAEAKEIRRLCRKYDATFIMNDAVDLAVACKADGIHVGQDDAPVSFVRQWAGPQMLIGVSTHTEEEMTEAVRDGADYVGLGPFYPTQSKRDVHAPVTPKVRQFALQLSIPVVAIGGIGKANIGALYAEGFRSFAMISAVVGQVQIAAAVQALRQAVAVD</sequence>
<feature type="binding site" evidence="9">
    <location>
        <position position="145"/>
    </location>
    <ligand>
        <name>4-amino-2-methyl-5-(diphosphooxymethyl)pyrimidine</name>
        <dbReference type="ChEBI" id="CHEBI:57841"/>
    </ligand>
</feature>
<feature type="binding site" evidence="9">
    <location>
        <position position="116"/>
    </location>
    <ligand>
        <name>4-amino-2-methyl-5-(diphosphooxymethyl)pyrimidine</name>
        <dbReference type="ChEBI" id="CHEBI:57841"/>
    </ligand>
</feature>
<evidence type="ECO:0000256" key="5">
    <source>
        <dbReference type="ARBA" id="ARBA00022977"/>
    </source>
</evidence>
<feature type="binding site" evidence="9">
    <location>
        <position position="97"/>
    </location>
    <ligand>
        <name>Mg(2+)</name>
        <dbReference type="ChEBI" id="CHEBI:18420"/>
    </ligand>
</feature>
<dbReference type="EC" id="2.5.1.3" evidence="9"/>
<comment type="similarity">
    <text evidence="9 10">Belongs to the thiamine-phosphate synthase family.</text>
</comment>
<dbReference type="Pfam" id="PF02581">
    <property type="entry name" value="TMP-TENI"/>
    <property type="match status" value="1"/>
</dbReference>
<evidence type="ECO:0000256" key="1">
    <source>
        <dbReference type="ARBA" id="ARBA00005165"/>
    </source>
</evidence>